<dbReference type="InterPro" id="IPR006680">
    <property type="entry name" value="Amidohydro-rel"/>
</dbReference>
<evidence type="ECO:0000259" key="1">
    <source>
        <dbReference type="Pfam" id="PF01979"/>
    </source>
</evidence>
<name>A0A9Y1FMR9_9ARCH</name>
<dbReference type="SUPFAM" id="SSF51338">
    <property type="entry name" value="Composite domain of metallo-dependent hydrolases"/>
    <property type="match status" value="1"/>
</dbReference>
<dbReference type="Gene3D" id="2.30.40.10">
    <property type="entry name" value="Urease, subunit C, domain 1"/>
    <property type="match status" value="1"/>
</dbReference>
<proteinExistence type="predicted"/>
<dbReference type="GO" id="GO:0016810">
    <property type="term" value="F:hydrolase activity, acting on carbon-nitrogen (but not peptide) bonds"/>
    <property type="evidence" value="ECO:0007669"/>
    <property type="project" value="InterPro"/>
</dbReference>
<accession>A0A9Y1FMR9</accession>
<dbReference type="Gene3D" id="3.20.20.140">
    <property type="entry name" value="Metal-dependent hydrolases"/>
    <property type="match status" value="1"/>
</dbReference>
<feature type="domain" description="Amidohydrolase-related" evidence="1">
    <location>
        <begin position="52"/>
        <end position="377"/>
    </location>
</feature>
<dbReference type="InterPro" id="IPR011059">
    <property type="entry name" value="Metal-dep_hydrolase_composite"/>
</dbReference>
<dbReference type="PANTHER" id="PTHR43794">
    <property type="entry name" value="AMINOHYDROLASE SSNA-RELATED"/>
    <property type="match status" value="1"/>
</dbReference>
<dbReference type="PANTHER" id="PTHR43794:SF5">
    <property type="entry name" value="CHLOROHYDROLASE FAMILY PROTEIN"/>
    <property type="match status" value="1"/>
</dbReference>
<sequence>MQTLYAHKALIGENLELKKSVLIAFSEDGNIQSLDFDVENFSADIVLSKDTLVLPSFINMHTHIGDFLLKDRGFGLSLREVVGKNGIKHSFLTQISDERLQFSLKQSLSLLISNGYSTFIDFREGGIKGVSALRKILKSFSIRGIILGRPYGSEKIADLVGYVDGFGFSDVFSIFEKDELITNLNKICSSNPELLLSIHIAETKEIVEKSILKIGKSDFNYVMDKFTPSFIVHCNYITEDEEFRKIKEHKLGVVCCPLTASYFGLRFPPIAECLKYNIPLALGTDNIMIADVNPFFLLRFTLLSLSSKGVFLSPKALLKTLTVNPGLMLNKKIGQISPGYKADLIGINMSSLNIIHSRDIYKALVFRTSVKDVNFQMFEGRKIK</sequence>
<evidence type="ECO:0000313" key="2">
    <source>
        <dbReference type="EMBL" id="UJG42987.1"/>
    </source>
</evidence>
<dbReference type="SUPFAM" id="SSF51556">
    <property type="entry name" value="Metallo-dependent hydrolases"/>
    <property type="match status" value="1"/>
</dbReference>
<organism evidence="2">
    <name type="scientific">Candidatus Heimdallarchaeum endolithica</name>
    <dbReference type="NCBI Taxonomy" id="2876572"/>
    <lineage>
        <taxon>Archaea</taxon>
        <taxon>Promethearchaeati</taxon>
        <taxon>Candidatus Heimdallarchaeota</taxon>
        <taxon>Candidatus Heimdallarchaeia (ex Rinke et al. 2021) (nom. nud.)</taxon>
        <taxon>Candidatus Heimdallarchaeales</taxon>
        <taxon>Candidatus Heimdallarchaeaceae</taxon>
        <taxon>Candidatus Heimdallarchaeum</taxon>
    </lineage>
</organism>
<dbReference type="Pfam" id="PF01979">
    <property type="entry name" value="Amidohydro_1"/>
    <property type="match status" value="1"/>
</dbReference>
<gene>
    <name evidence="2" type="ORF">K9W46_11495</name>
</gene>
<protein>
    <submittedName>
        <fullName evidence="2">Amidohydrolase family protein</fullName>
    </submittedName>
</protein>
<dbReference type="InterPro" id="IPR032466">
    <property type="entry name" value="Metal_Hydrolase"/>
</dbReference>
<reference evidence="2" key="1">
    <citation type="journal article" date="2022" name="Nat. Microbiol.">
        <title>Unique mobile elements and scalable gene flow at the prokaryote-eukaryote boundary revealed by circularized Asgard archaea genomes.</title>
        <authorList>
            <person name="Wu F."/>
            <person name="Speth D.R."/>
            <person name="Philosof A."/>
            <person name="Cremiere A."/>
            <person name="Narayanan A."/>
            <person name="Barco R.A."/>
            <person name="Connon S.A."/>
            <person name="Amend J.P."/>
            <person name="Antoshechkin I.A."/>
            <person name="Orphan V.J."/>
        </authorList>
    </citation>
    <scope>NUCLEOTIDE SEQUENCE</scope>
    <source>
        <strain evidence="2">PR6</strain>
    </source>
</reference>
<dbReference type="EMBL" id="CP084167">
    <property type="protein sequence ID" value="UJG42987.1"/>
    <property type="molecule type" value="Genomic_DNA"/>
</dbReference>
<dbReference type="Proteomes" id="UP001200513">
    <property type="component" value="Chromosome"/>
</dbReference>
<dbReference type="InterPro" id="IPR050287">
    <property type="entry name" value="MTA/SAH_deaminase"/>
</dbReference>
<dbReference type="AlphaFoldDB" id="A0A9Y1FMR9"/>